<dbReference type="HOGENOM" id="CLU_1056211_0_0_9"/>
<keyword evidence="5" id="KW-1185">Reference proteome</keyword>
<evidence type="ECO:0000313" key="4">
    <source>
        <dbReference type="EMBL" id="ERI07910.1"/>
    </source>
</evidence>
<evidence type="ECO:0000256" key="1">
    <source>
        <dbReference type="ARBA" id="ARBA00006754"/>
    </source>
</evidence>
<dbReference type="eggNOG" id="COG3835">
    <property type="taxonomic scope" value="Bacteria"/>
</dbReference>
<organism evidence="4 5">
    <name type="scientific">Aneurinibacillus aneurinilyticus ATCC 12856</name>
    <dbReference type="NCBI Taxonomy" id="649747"/>
    <lineage>
        <taxon>Bacteria</taxon>
        <taxon>Bacillati</taxon>
        <taxon>Bacillota</taxon>
        <taxon>Bacilli</taxon>
        <taxon>Bacillales</taxon>
        <taxon>Paenibacillaceae</taxon>
        <taxon>Aneurinibacillus group</taxon>
        <taxon>Aneurinibacillus</taxon>
    </lineage>
</organism>
<comment type="similarity">
    <text evidence="1">Belongs to the CdaR family.</text>
</comment>
<feature type="domain" description="PucR C-terminal helix-turn-helix" evidence="2">
    <location>
        <begin position="194"/>
        <end position="252"/>
    </location>
</feature>
<dbReference type="STRING" id="649747.HMPREF0083_04025"/>
<comment type="caution">
    <text evidence="4">The sequence shown here is derived from an EMBL/GenBank/DDBJ whole genome shotgun (WGS) entry which is preliminary data.</text>
</comment>
<proteinExistence type="inferred from homology"/>
<gene>
    <name evidence="4" type="ORF">HMPREF0083_04025</name>
</gene>
<dbReference type="PATRIC" id="fig|649747.3.peg.3661"/>
<dbReference type="EMBL" id="AWSJ01000238">
    <property type="protein sequence ID" value="ERI07910.1"/>
    <property type="molecule type" value="Genomic_DNA"/>
</dbReference>
<dbReference type="Pfam" id="PF17853">
    <property type="entry name" value="GGDEF_2"/>
    <property type="match status" value="1"/>
</dbReference>
<feature type="domain" description="CdaR GGDEF-like" evidence="3">
    <location>
        <begin position="16"/>
        <end position="143"/>
    </location>
</feature>
<evidence type="ECO:0000313" key="5">
    <source>
        <dbReference type="Proteomes" id="UP000016511"/>
    </source>
</evidence>
<dbReference type="PANTHER" id="PTHR33744:SF1">
    <property type="entry name" value="DNA-BINDING TRANSCRIPTIONAL ACTIVATOR ADER"/>
    <property type="match status" value="1"/>
</dbReference>
<dbReference type="PANTHER" id="PTHR33744">
    <property type="entry name" value="CARBOHYDRATE DIACID REGULATOR"/>
    <property type="match status" value="1"/>
</dbReference>
<sequence>MKGYFLDNILSGKITSKKDILQRGNFINLDLTQSYYIIFISYQSMEEKLSNELVFHEAFMETIAEFLKRNKLNVLFSQRTNGGVLLVPTSILTKTIEFFSREVLQFLSRMHPLYRFRTGISMAGTSIEQACKHYDEAKTALHMTTARNDILSFESLGVVGMLINQNNEEAVKQMSRYTLGKLYDNPTCSKNKELLRTLYVYLENGGNLEQTSDELCLSVSGLRYRLQKIKSLLGQDLSHPYVNYQLFLSLQALIITGELSIMD</sequence>
<dbReference type="InterPro" id="IPR051448">
    <property type="entry name" value="CdaR-like_regulators"/>
</dbReference>
<name>U1WYY7_ANEAE</name>
<evidence type="ECO:0008006" key="6">
    <source>
        <dbReference type="Google" id="ProtNLM"/>
    </source>
</evidence>
<dbReference type="AlphaFoldDB" id="U1WYY7"/>
<dbReference type="Gene3D" id="1.10.10.2840">
    <property type="entry name" value="PucR C-terminal helix-turn-helix domain"/>
    <property type="match status" value="1"/>
</dbReference>
<evidence type="ECO:0000259" key="2">
    <source>
        <dbReference type="Pfam" id="PF13556"/>
    </source>
</evidence>
<dbReference type="Proteomes" id="UP000016511">
    <property type="component" value="Unassembled WGS sequence"/>
</dbReference>
<accession>U1WYY7</accession>
<dbReference type="InterPro" id="IPR042070">
    <property type="entry name" value="PucR_C-HTH_sf"/>
</dbReference>
<dbReference type="InterPro" id="IPR041522">
    <property type="entry name" value="CdaR_GGDEF"/>
</dbReference>
<dbReference type="InterPro" id="IPR025736">
    <property type="entry name" value="PucR_C-HTH_dom"/>
</dbReference>
<protein>
    <recommendedName>
        <fullName evidence="6">PucR C-terminal helix-turn-helix domain-containing protein</fullName>
    </recommendedName>
</protein>
<reference evidence="4 5" key="1">
    <citation type="submission" date="2013-08" db="EMBL/GenBank/DDBJ databases">
        <authorList>
            <person name="Weinstock G."/>
            <person name="Sodergren E."/>
            <person name="Wylie T."/>
            <person name="Fulton L."/>
            <person name="Fulton R."/>
            <person name="Fronick C."/>
            <person name="O'Laughlin M."/>
            <person name="Godfrey J."/>
            <person name="Miner T."/>
            <person name="Herter B."/>
            <person name="Appelbaum E."/>
            <person name="Cordes M."/>
            <person name="Lek S."/>
            <person name="Wollam A."/>
            <person name="Pepin K.H."/>
            <person name="Palsikar V.B."/>
            <person name="Mitreva M."/>
            <person name="Wilson R.K."/>
        </authorList>
    </citation>
    <scope>NUCLEOTIDE SEQUENCE [LARGE SCALE GENOMIC DNA]</scope>
    <source>
        <strain evidence="4 5">ATCC 12856</strain>
    </source>
</reference>
<evidence type="ECO:0000259" key="3">
    <source>
        <dbReference type="Pfam" id="PF17853"/>
    </source>
</evidence>
<dbReference type="Pfam" id="PF13556">
    <property type="entry name" value="HTH_30"/>
    <property type="match status" value="1"/>
</dbReference>